<accession>A0A5B8XTB3</accession>
<sequence>MKVTNALVLLLFALPLHATAQGRLHSPDPEPMTYGCQSHHAGFLPGGDIVMVDYHGAWKTWEAGNYSQNGGFENGPCEVRRIFRMSLDGQLKWELGHSEDGLGRGDLVTGIATFPDGKVAVGLTEEQPLQDQKARVLLLDENGQVVWMKTSANKSKFAQATPHADESGNLYVEYHASNFGYKGGYFSTEGSKIYPIKPNHEVQISARMDLDDGKIIWERKGLVLVANKDGLLTFEMNQSGRKVKNKIEIIKSNGKLKNKPLNFRTTGEFVTSAQPFGEHVVVTLVKENKTSENAKGVSFRDGRIMVFNKRGKLVHNRKISDGAKLAQTQPGAPLRVLSPVDCERGLVGGYSCHTSAIQVLTFDSIEDIEKGGKATILKEPGHAFHYEYFSGLSTKDGLYFSAETFTGNSPKEAGPGVLAGFSSDEERARVTAKVHVWKPIKVKPPELKLGF</sequence>
<dbReference type="RefSeq" id="WP_146961019.1">
    <property type="nucleotide sequence ID" value="NZ_CP042467.1"/>
</dbReference>
<dbReference type="KEGG" id="bbae:FRD01_15030"/>
<feature type="chain" id="PRO_5022846821" evidence="1">
    <location>
        <begin position="21"/>
        <end position="451"/>
    </location>
</feature>
<keyword evidence="1" id="KW-0732">Signal</keyword>
<dbReference type="Proteomes" id="UP000321595">
    <property type="component" value="Chromosome"/>
</dbReference>
<evidence type="ECO:0000256" key="1">
    <source>
        <dbReference type="SAM" id="SignalP"/>
    </source>
</evidence>
<feature type="signal peptide" evidence="1">
    <location>
        <begin position="1"/>
        <end position="20"/>
    </location>
</feature>
<protein>
    <submittedName>
        <fullName evidence="2">Uncharacterized protein</fullName>
    </submittedName>
</protein>
<dbReference type="AlphaFoldDB" id="A0A5B8XTB3"/>
<evidence type="ECO:0000313" key="3">
    <source>
        <dbReference type="Proteomes" id="UP000321595"/>
    </source>
</evidence>
<organism evidence="2 3">
    <name type="scientific">Microvenator marinus</name>
    <dbReference type="NCBI Taxonomy" id="2600177"/>
    <lineage>
        <taxon>Bacteria</taxon>
        <taxon>Deltaproteobacteria</taxon>
        <taxon>Bradymonadales</taxon>
        <taxon>Microvenatoraceae</taxon>
        <taxon>Microvenator</taxon>
    </lineage>
</organism>
<dbReference type="EMBL" id="CP042467">
    <property type="protein sequence ID" value="QED28521.1"/>
    <property type="molecule type" value="Genomic_DNA"/>
</dbReference>
<evidence type="ECO:0000313" key="2">
    <source>
        <dbReference type="EMBL" id="QED28521.1"/>
    </source>
</evidence>
<dbReference type="InterPro" id="IPR011047">
    <property type="entry name" value="Quinoprotein_ADH-like_sf"/>
</dbReference>
<gene>
    <name evidence="2" type="ORF">FRD01_15030</name>
</gene>
<dbReference type="SUPFAM" id="SSF50998">
    <property type="entry name" value="Quinoprotein alcohol dehydrogenase-like"/>
    <property type="match status" value="1"/>
</dbReference>
<keyword evidence="3" id="KW-1185">Reference proteome</keyword>
<reference evidence="2 3" key="1">
    <citation type="submission" date="2019-08" db="EMBL/GenBank/DDBJ databases">
        <authorList>
            <person name="Liang Q."/>
        </authorList>
    </citation>
    <scope>NUCLEOTIDE SEQUENCE [LARGE SCALE GENOMIC DNA]</scope>
    <source>
        <strain evidence="2 3">V1718</strain>
    </source>
</reference>
<proteinExistence type="predicted"/>
<name>A0A5B8XTB3_9DELT</name>